<protein>
    <submittedName>
        <fullName evidence="1">Ornithine cyclodeaminase</fullName>
        <ecNumber evidence="1">4.3.1.12</ecNumber>
    </submittedName>
</protein>
<dbReference type="PIRSF" id="PIRSF001439">
    <property type="entry name" value="CryM"/>
    <property type="match status" value="1"/>
</dbReference>
<dbReference type="SUPFAM" id="SSF51735">
    <property type="entry name" value="NAD(P)-binding Rossmann-fold domains"/>
    <property type="match status" value="1"/>
</dbReference>
<dbReference type="PANTHER" id="PTHR13812">
    <property type="entry name" value="KETIMINE REDUCTASE MU-CRYSTALLIN"/>
    <property type="match status" value="1"/>
</dbReference>
<dbReference type="Gene3D" id="3.40.50.720">
    <property type="entry name" value="NAD(P)-binding Rossmann-like Domain"/>
    <property type="match status" value="1"/>
</dbReference>
<dbReference type="Pfam" id="PF02423">
    <property type="entry name" value="OCD_Mu_crystall"/>
    <property type="match status" value="1"/>
</dbReference>
<dbReference type="InterPro" id="IPR036291">
    <property type="entry name" value="NAD(P)-bd_dom_sf"/>
</dbReference>
<dbReference type="GO" id="GO:0005737">
    <property type="term" value="C:cytoplasm"/>
    <property type="evidence" value="ECO:0007669"/>
    <property type="project" value="TreeGrafter"/>
</dbReference>
<evidence type="ECO:0000313" key="2">
    <source>
        <dbReference type="Proteomes" id="UP000590749"/>
    </source>
</evidence>
<dbReference type="Gene3D" id="3.30.1780.10">
    <property type="entry name" value="ornithine cyclodeaminase, domain 1"/>
    <property type="match status" value="1"/>
</dbReference>
<organism evidence="1 2">
    <name type="scientific">Actinoplanes campanulatus</name>
    <dbReference type="NCBI Taxonomy" id="113559"/>
    <lineage>
        <taxon>Bacteria</taxon>
        <taxon>Bacillati</taxon>
        <taxon>Actinomycetota</taxon>
        <taxon>Actinomycetes</taxon>
        <taxon>Micromonosporales</taxon>
        <taxon>Micromonosporaceae</taxon>
        <taxon>Actinoplanes</taxon>
    </lineage>
</organism>
<dbReference type="InterPro" id="IPR023401">
    <property type="entry name" value="ODC_N"/>
</dbReference>
<dbReference type="EMBL" id="JACHXF010000012">
    <property type="protein sequence ID" value="MBB3097772.1"/>
    <property type="molecule type" value="Genomic_DNA"/>
</dbReference>
<accession>A0A7W5AK61</accession>
<proteinExistence type="predicted"/>
<comment type="caution">
    <text evidence="1">The sequence shown here is derived from an EMBL/GenBank/DDBJ whole genome shotgun (WGS) entry which is preliminary data.</text>
</comment>
<dbReference type="AlphaFoldDB" id="A0A7W5AK61"/>
<dbReference type="GO" id="GO:0008473">
    <property type="term" value="F:ornithine cyclodeaminase activity"/>
    <property type="evidence" value="ECO:0007669"/>
    <property type="project" value="UniProtKB-EC"/>
</dbReference>
<dbReference type="RefSeq" id="WP_183223203.1">
    <property type="nucleotide sequence ID" value="NZ_BMPW01000019.1"/>
</dbReference>
<sequence>MTGHPEPAFAVIPAGAVTGAVDGHRADCLDVIRRAYLAHAAGESVLPHSTFVRPDPPRPDRFIALPGYLGGEFEVAGMKWIGSYPDNVAGGLDRASAVLVLNDTGTGYPFAVLEGSVISATRTAASAVLAAEHFAGRRKASRVGIVGTGLIASHVCAFLRELGWEIGGYTLKDVSRDRAGAFKRDLLDNGVAAVRVTGDVADLFDECDLILLATTANTPYLLDPALLANSPVVLHLSLRDLGPNLIAVSQNVTDDVEHAVRERTSLHLTEQMLGNRDFVSGTIADLLEARLRRDGRPAVYSPFGLGVLDLALGQWIYQQCRDHSPVATIPGFFPTPGTR</sequence>
<dbReference type="EC" id="4.3.1.12" evidence="1"/>
<dbReference type="InterPro" id="IPR003462">
    <property type="entry name" value="ODC_Mu_crystall"/>
</dbReference>
<dbReference type="GO" id="GO:0016639">
    <property type="term" value="F:oxidoreductase activity, acting on the CH-NH2 group of donors, NAD or NADP as acceptor"/>
    <property type="evidence" value="ECO:0007669"/>
    <property type="project" value="InterPro"/>
</dbReference>
<dbReference type="GO" id="GO:0019290">
    <property type="term" value="P:siderophore biosynthetic process"/>
    <property type="evidence" value="ECO:0007669"/>
    <property type="project" value="InterPro"/>
</dbReference>
<dbReference type="PANTHER" id="PTHR13812:SF19">
    <property type="entry name" value="KETIMINE REDUCTASE MU-CRYSTALLIN"/>
    <property type="match status" value="1"/>
</dbReference>
<dbReference type="Proteomes" id="UP000590749">
    <property type="component" value="Unassembled WGS sequence"/>
</dbReference>
<name>A0A7W5AK61_9ACTN</name>
<gene>
    <name evidence="1" type="ORF">FHR83_005456</name>
</gene>
<evidence type="ECO:0000313" key="1">
    <source>
        <dbReference type="EMBL" id="MBB3097772.1"/>
    </source>
</evidence>
<keyword evidence="1" id="KW-0456">Lyase</keyword>
<reference evidence="1 2" key="1">
    <citation type="submission" date="2020-08" db="EMBL/GenBank/DDBJ databases">
        <title>Genomic Encyclopedia of Type Strains, Phase III (KMG-III): the genomes of soil and plant-associated and newly described type strains.</title>
        <authorList>
            <person name="Whitman W."/>
        </authorList>
    </citation>
    <scope>NUCLEOTIDE SEQUENCE [LARGE SCALE GENOMIC DNA]</scope>
    <source>
        <strain evidence="1 2">CECT 3287</strain>
    </source>
</reference>
<dbReference type="NCBIfam" id="TIGR03944">
    <property type="entry name" value="dehyd_SbnB_fam"/>
    <property type="match status" value="1"/>
</dbReference>
<dbReference type="InterPro" id="IPR023866">
    <property type="entry name" value="SbnB"/>
</dbReference>
<keyword evidence="2" id="KW-1185">Reference proteome</keyword>